<accession>A0A5C5E8L7</accession>
<keyword evidence="1" id="KW-0238">DNA-binding</keyword>
<proteinExistence type="predicted"/>
<keyword evidence="2" id="KW-1185">Reference proteome</keyword>
<dbReference type="GO" id="GO:0003677">
    <property type="term" value="F:DNA binding"/>
    <property type="evidence" value="ECO:0007669"/>
    <property type="project" value="UniProtKB-KW"/>
</dbReference>
<sequence>METSRARREGNSIIITIPASLGVADGEEFYIHRSDNGTILLVPKIHDYFAGAKNGEYRQLLEWGDIYAPQGREEVE</sequence>
<organism evidence="1 2">
    <name type="scientific">Trichococcus shcherbakoviae subsp. psychrophilus</name>
    <dbReference type="NCBI Taxonomy" id="2585775"/>
    <lineage>
        <taxon>Bacteria</taxon>
        <taxon>Bacillati</taxon>
        <taxon>Bacillota</taxon>
        <taxon>Bacilli</taxon>
        <taxon>Lactobacillales</taxon>
        <taxon>Carnobacteriaceae</taxon>
        <taxon>Trichococcus</taxon>
    </lineage>
</organism>
<name>A0A5C5E8L7_9LACT</name>
<dbReference type="Proteomes" id="UP000313395">
    <property type="component" value="Unassembled WGS sequence"/>
</dbReference>
<evidence type="ECO:0000313" key="1">
    <source>
        <dbReference type="EMBL" id="TNV68921.1"/>
    </source>
</evidence>
<evidence type="ECO:0000313" key="2">
    <source>
        <dbReference type="Proteomes" id="UP000313395"/>
    </source>
</evidence>
<dbReference type="AlphaFoldDB" id="A0A5C5E8L7"/>
<reference evidence="1 2" key="1">
    <citation type="submission" date="2019-06" db="EMBL/GenBank/DDBJ databases">
        <title>Description Trichococcus psychrophilus sp. nov., isolated from a cold spring, by genomic and phenotypic analyses.</title>
        <authorList>
            <person name="Zakharyuk A."/>
        </authorList>
    </citation>
    <scope>NUCLEOTIDE SEQUENCE [LARGE SCALE GENOMIC DNA]</scope>
    <source>
        <strain evidence="1 2">SKBG</strain>
    </source>
</reference>
<dbReference type="RefSeq" id="WP_140185681.1">
    <property type="nucleotide sequence ID" value="NZ_VENO01000002.1"/>
</dbReference>
<dbReference type="EMBL" id="VENO01000002">
    <property type="protein sequence ID" value="TNV68921.1"/>
    <property type="molecule type" value="Genomic_DNA"/>
</dbReference>
<gene>
    <name evidence="1" type="ORF">FHK04_05200</name>
</gene>
<comment type="caution">
    <text evidence="1">The sequence shown here is derived from an EMBL/GenBank/DDBJ whole genome shotgun (WGS) entry which is preliminary data.</text>
</comment>
<dbReference type="NCBIfam" id="NF047400">
    <property type="entry name" value="MazE_PemI_antitoxin"/>
    <property type="match status" value="1"/>
</dbReference>
<protein>
    <submittedName>
        <fullName evidence="1">AbrB/MazE/SpoVT family DNA-binding domain-containing protein</fullName>
    </submittedName>
</protein>